<dbReference type="AlphaFoldDB" id="A0AAU7QLR8"/>
<organism evidence="16">
    <name type="scientific">Rhodanobacter sp. IGA1.0</name>
    <dbReference type="NCBI Taxonomy" id="3158582"/>
    <lineage>
        <taxon>Bacteria</taxon>
        <taxon>Pseudomonadati</taxon>
        <taxon>Pseudomonadota</taxon>
        <taxon>Gammaproteobacteria</taxon>
        <taxon>Lysobacterales</taxon>
        <taxon>Rhodanobacteraceae</taxon>
        <taxon>Rhodanobacter</taxon>
    </lineage>
</organism>
<dbReference type="PROSITE" id="PS52016">
    <property type="entry name" value="TONB_DEPENDENT_REC_3"/>
    <property type="match status" value="1"/>
</dbReference>
<keyword evidence="8 12" id="KW-0798">TonB box</keyword>
<keyword evidence="3 11" id="KW-1134">Transmembrane beta strand</keyword>
<reference evidence="16" key="1">
    <citation type="submission" date="2024-06" db="EMBL/GenBank/DDBJ databases">
        <authorList>
            <person name="Sun Y."/>
        </authorList>
    </citation>
    <scope>NUCLEOTIDE SEQUENCE</scope>
    <source>
        <strain evidence="16">IGA1.0</strain>
    </source>
</reference>
<evidence type="ECO:0000256" key="2">
    <source>
        <dbReference type="ARBA" id="ARBA00022448"/>
    </source>
</evidence>
<evidence type="ECO:0000313" key="16">
    <source>
        <dbReference type="EMBL" id="XBS90345.1"/>
    </source>
</evidence>
<evidence type="ECO:0000256" key="4">
    <source>
        <dbReference type="ARBA" id="ARBA00022496"/>
    </source>
</evidence>
<dbReference type="SUPFAM" id="SSF56935">
    <property type="entry name" value="Porins"/>
    <property type="match status" value="1"/>
</dbReference>
<feature type="domain" description="TonB-dependent receptor-like beta-barrel" evidence="14">
    <location>
        <begin position="248"/>
        <end position="794"/>
    </location>
</feature>
<feature type="domain" description="TonB-dependent receptor plug" evidence="15">
    <location>
        <begin position="60"/>
        <end position="167"/>
    </location>
</feature>
<sequence length="832" mass="91499">MFIRTHRLAAGIACALLAGSFGVSANASAQDTSPPPAAATTNATELGKITVTAQSRTQEVQDVPIAMDIVTAKQLDIIAATDLSQTNLFVPGVVIDGSDPTQPTYRMRGIETNDFGIGTDSAVGVYVNGVYQTRSGGALMALNDVARVEVLKGPQGTLFGRNTAAGAISIVTNEPTDKLEGKARVRYGEYGRRYGDALLNVPVNQDLAVRMSFLDNQSNGYLRDAVTGQHYGKDDEWGARMVARWQVTPDSTVHLSWDHDRLKQPSRMDVGLIPLSSTDLYQRAPFPADPSTWYDPRHAPFFNDSDSGRERRQYNGWTLAFDHGFDWGGFSSTTNYAAYNISHVEDGDGTNHVTTHLDTGVISEGRTLYQEFKLNGSNERVDWVAGASYYMERAKQTSLATVNTDTYDTLAINSGLGANFTPDGTLFHYFDSLLQAFGLPYRLLGDPWTETISNHGHFNSYAVYGDAIWHVTDKLNITTGLRYTHDRKYFDWYTPVRYAPQLDATVDQLDAAGILALAPLLTGGALSADALRAILTQNQIFPNAVGQLVSKDNRWNDLSPRLVADYKFTPDTMAYLSLARGYKAGGYNGTEPGSQFQPEKVWNAELGIKSTFPDQHLLLNASIYHYRYTDKQTLVVVPSTDGLGVPTYQVSNTSQDATGVDLQVQWVPLDDLRLGFNGSYIDSKYSTARVPAGVDANGDALYLDVSGQPVDEPKFSYSFSGDYTWHGVARGELSFHANYGYRGRMRCNDASVYQGKCALPTNFDLGEPQQRTDLRLDWNAANGRWGLGAYVQNLFDKQYVSGLGTISQSVLGTPYAYVTPPRMWGVEARVKF</sequence>
<dbReference type="PANTHER" id="PTHR32552:SF81">
    <property type="entry name" value="TONB-DEPENDENT OUTER MEMBRANE RECEPTOR"/>
    <property type="match status" value="1"/>
</dbReference>
<evidence type="ECO:0000256" key="11">
    <source>
        <dbReference type="PROSITE-ProRule" id="PRU01360"/>
    </source>
</evidence>
<keyword evidence="9 11" id="KW-0472">Membrane</keyword>
<comment type="similarity">
    <text evidence="11 12">Belongs to the TonB-dependent receptor family.</text>
</comment>
<keyword evidence="5 11" id="KW-0812">Transmembrane</keyword>
<dbReference type="InterPro" id="IPR036942">
    <property type="entry name" value="Beta-barrel_TonB_sf"/>
</dbReference>
<dbReference type="GO" id="GO:0009279">
    <property type="term" value="C:cell outer membrane"/>
    <property type="evidence" value="ECO:0007669"/>
    <property type="project" value="UniProtKB-SubCell"/>
</dbReference>
<keyword evidence="6" id="KW-0408">Iron</keyword>
<keyword evidence="2 11" id="KW-0813">Transport</keyword>
<evidence type="ECO:0000256" key="9">
    <source>
        <dbReference type="ARBA" id="ARBA00023136"/>
    </source>
</evidence>
<dbReference type="RefSeq" id="WP_350016491.1">
    <property type="nucleotide sequence ID" value="NZ_CP157948.1"/>
</dbReference>
<feature type="signal peptide" evidence="13">
    <location>
        <begin position="1"/>
        <end position="29"/>
    </location>
</feature>
<dbReference type="InterPro" id="IPR000531">
    <property type="entry name" value="Beta-barrel_TonB"/>
</dbReference>
<dbReference type="InterPro" id="IPR012910">
    <property type="entry name" value="Plug_dom"/>
</dbReference>
<dbReference type="EMBL" id="CP157948">
    <property type="protein sequence ID" value="XBS90345.1"/>
    <property type="molecule type" value="Genomic_DNA"/>
</dbReference>
<proteinExistence type="inferred from homology"/>
<dbReference type="Gene3D" id="2.40.170.20">
    <property type="entry name" value="TonB-dependent receptor, beta-barrel domain"/>
    <property type="match status" value="1"/>
</dbReference>
<gene>
    <name evidence="16" type="ORF">ABNK63_01500</name>
</gene>
<name>A0AAU7QLR8_9GAMM</name>
<comment type="subcellular location">
    <subcellularLocation>
        <location evidence="1 11">Cell outer membrane</location>
        <topology evidence="1 11">Multi-pass membrane protein</topology>
    </subcellularLocation>
</comment>
<dbReference type="Pfam" id="PF07715">
    <property type="entry name" value="Plug"/>
    <property type="match status" value="1"/>
</dbReference>
<keyword evidence="13" id="KW-0732">Signal</keyword>
<keyword evidence="16" id="KW-0675">Receptor</keyword>
<evidence type="ECO:0000256" key="8">
    <source>
        <dbReference type="ARBA" id="ARBA00023077"/>
    </source>
</evidence>
<evidence type="ECO:0000256" key="6">
    <source>
        <dbReference type="ARBA" id="ARBA00023004"/>
    </source>
</evidence>
<evidence type="ECO:0000256" key="5">
    <source>
        <dbReference type="ARBA" id="ARBA00022692"/>
    </source>
</evidence>
<keyword evidence="10 11" id="KW-0998">Cell outer membrane</keyword>
<evidence type="ECO:0000259" key="14">
    <source>
        <dbReference type="Pfam" id="PF00593"/>
    </source>
</evidence>
<evidence type="ECO:0000256" key="12">
    <source>
        <dbReference type="RuleBase" id="RU003357"/>
    </source>
</evidence>
<keyword evidence="4" id="KW-0410">Iron transport</keyword>
<evidence type="ECO:0000256" key="1">
    <source>
        <dbReference type="ARBA" id="ARBA00004571"/>
    </source>
</evidence>
<feature type="chain" id="PRO_5043593876" evidence="13">
    <location>
        <begin position="30"/>
        <end position="832"/>
    </location>
</feature>
<evidence type="ECO:0000259" key="15">
    <source>
        <dbReference type="Pfam" id="PF07715"/>
    </source>
</evidence>
<dbReference type="GO" id="GO:0006826">
    <property type="term" value="P:iron ion transport"/>
    <property type="evidence" value="ECO:0007669"/>
    <property type="project" value="UniProtKB-KW"/>
</dbReference>
<evidence type="ECO:0000256" key="13">
    <source>
        <dbReference type="SAM" id="SignalP"/>
    </source>
</evidence>
<evidence type="ECO:0000256" key="3">
    <source>
        <dbReference type="ARBA" id="ARBA00022452"/>
    </source>
</evidence>
<evidence type="ECO:0000256" key="7">
    <source>
        <dbReference type="ARBA" id="ARBA00023065"/>
    </source>
</evidence>
<dbReference type="PANTHER" id="PTHR32552">
    <property type="entry name" value="FERRICHROME IRON RECEPTOR-RELATED"/>
    <property type="match status" value="1"/>
</dbReference>
<accession>A0AAU7QLR8</accession>
<protein>
    <submittedName>
        <fullName evidence="16">TonB-dependent receptor</fullName>
    </submittedName>
</protein>
<dbReference type="Pfam" id="PF00593">
    <property type="entry name" value="TonB_dep_Rec_b-barrel"/>
    <property type="match status" value="1"/>
</dbReference>
<evidence type="ECO:0000256" key="10">
    <source>
        <dbReference type="ARBA" id="ARBA00023237"/>
    </source>
</evidence>
<keyword evidence="7" id="KW-0406">Ion transport</keyword>
<dbReference type="InterPro" id="IPR039426">
    <property type="entry name" value="TonB-dep_rcpt-like"/>
</dbReference>